<dbReference type="UniPathway" id="UPA00113">
    <property type="reaction ID" value="UER00529"/>
</dbReference>
<dbReference type="SUPFAM" id="SSF55729">
    <property type="entry name" value="Acyl-CoA N-acyltransferases (Nat)"/>
    <property type="match status" value="1"/>
</dbReference>
<dbReference type="Pfam" id="PF00583">
    <property type="entry name" value="Acetyltransf_1"/>
    <property type="match status" value="1"/>
</dbReference>
<dbReference type="InterPro" id="IPR000182">
    <property type="entry name" value="GNAT_dom"/>
</dbReference>
<proteinExistence type="inferred from homology"/>
<name>L7IRN1_PYRO1</name>
<evidence type="ECO:0000256" key="1">
    <source>
        <dbReference type="RuleBase" id="RU365086"/>
    </source>
</evidence>
<comment type="pathway">
    <text evidence="1">Nucleotide-sugar biosynthesis; UDP-N-acetyl-alpha-D-glucosamine biosynthesis; N-acetyl-alpha-D-glucosamine 1-phosphate from alpha-D-glucosamine 6-phosphate (route I): step 1/2.</text>
</comment>
<keyword evidence="1" id="KW-0012">Acyltransferase</keyword>
<feature type="domain" description="N-acetyltransferase" evidence="2">
    <location>
        <begin position="25"/>
        <end position="179"/>
    </location>
</feature>
<dbReference type="Gene3D" id="3.40.630.30">
    <property type="match status" value="1"/>
</dbReference>
<dbReference type="AlphaFoldDB" id="L7IRN1"/>
<protein>
    <recommendedName>
        <fullName evidence="1">Glucosamine 6-phosphate N-acetyltransferase</fullName>
        <ecNumber evidence="1">2.3.1.4</ecNumber>
    </recommendedName>
</protein>
<reference evidence="3" key="1">
    <citation type="journal article" date="2012" name="PLoS Genet.">
        <title>Comparative analysis of the genomes of two field isolates of the rice blast fungus Magnaporthe oryzae.</title>
        <authorList>
            <person name="Xue M."/>
            <person name="Yang J."/>
            <person name="Li Z."/>
            <person name="Hu S."/>
            <person name="Yao N."/>
            <person name="Dean R.A."/>
            <person name="Zhao W."/>
            <person name="Shen M."/>
            <person name="Zhang H."/>
            <person name="Li C."/>
            <person name="Liu L."/>
            <person name="Cao L."/>
            <person name="Xu X."/>
            <person name="Xing Y."/>
            <person name="Hsiang T."/>
            <person name="Zhang Z."/>
            <person name="Xu J.R."/>
            <person name="Peng Y.L."/>
        </authorList>
    </citation>
    <scope>NUCLEOTIDE SEQUENCE [LARGE SCALE GENOMIC DNA]</scope>
    <source>
        <strain evidence="3">P131</strain>
    </source>
</reference>
<comment type="catalytic activity">
    <reaction evidence="1">
        <text>D-glucosamine 6-phosphate + acetyl-CoA = N-acetyl-D-glucosamine 6-phosphate + CoA + H(+)</text>
        <dbReference type="Rhea" id="RHEA:10292"/>
        <dbReference type="ChEBI" id="CHEBI:15378"/>
        <dbReference type="ChEBI" id="CHEBI:57287"/>
        <dbReference type="ChEBI" id="CHEBI:57288"/>
        <dbReference type="ChEBI" id="CHEBI:57513"/>
        <dbReference type="ChEBI" id="CHEBI:58725"/>
        <dbReference type="EC" id="2.3.1.4"/>
    </reaction>
</comment>
<gene>
    <name evidence="3" type="ORF">OOW_P131scaffold01677g4</name>
</gene>
<evidence type="ECO:0000259" key="2">
    <source>
        <dbReference type="PROSITE" id="PS51186"/>
    </source>
</evidence>
<dbReference type="InterPro" id="IPR016181">
    <property type="entry name" value="Acyl_CoA_acyltransferase"/>
</dbReference>
<dbReference type="PANTHER" id="PTHR13355">
    <property type="entry name" value="GLUCOSAMINE 6-PHOSPHATE N-ACETYLTRANSFERASE"/>
    <property type="match status" value="1"/>
</dbReference>
<accession>L7IRN1</accession>
<evidence type="ECO:0000313" key="3">
    <source>
        <dbReference type="EMBL" id="ELQ58249.1"/>
    </source>
</evidence>
<dbReference type="EMBL" id="JH794398">
    <property type="protein sequence ID" value="ELQ58249.1"/>
    <property type="molecule type" value="Genomic_DNA"/>
</dbReference>
<dbReference type="GO" id="GO:0004343">
    <property type="term" value="F:glucosamine 6-phosphate N-acetyltransferase activity"/>
    <property type="evidence" value="ECO:0007669"/>
    <property type="project" value="UniProtKB-UniRule"/>
</dbReference>
<dbReference type="EC" id="2.3.1.4" evidence="1"/>
<keyword evidence="1" id="KW-0808">Transferase</keyword>
<dbReference type="InterPro" id="IPR039143">
    <property type="entry name" value="GNPNAT1-like"/>
</dbReference>
<comment type="similarity">
    <text evidence="1">Belongs to the acetyltransferase family. GNA1 subfamily.</text>
</comment>
<organism>
    <name type="scientific">Pyricularia oryzae (strain P131)</name>
    <name type="common">Rice blast fungus</name>
    <name type="synonym">Magnaporthe oryzae</name>
    <dbReference type="NCBI Taxonomy" id="1143193"/>
    <lineage>
        <taxon>Eukaryota</taxon>
        <taxon>Fungi</taxon>
        <taxon>Dikarya</taxon>
        <taxon>Ascomycota</taxon>
        <taxon>Pezizomycotina</taxon>
        <taxon>Sordariomycetes</taxon>
        <taxon>Sordariomycetidae</taxon>
        <taxon>Magnaporthales</taxon>
        <taxon>Pyriculariaceae</taxon>
        <taxon>Pyricularia</taxon>
    </lineage>
</organism>
<sequence length="182" mass="20725">MSGEQFLFSAELICPEVQATLPKPYSIRPLRRSDYSSGYLETLSVLTEVGEISRKQFEERFDEMVRRKDTYYIVVIEDTTSKKVVATGTLTRFNFSSINGISKAAHLEDVAVAEECQKMGFGLQIHRARDFIVRQTSCYKGVLDCREYNVGFHEKAGYKRCGVYMKKRYDGVPVEAFLPASS</sequence>
<dbReference type="PANTHER" id="PTHR13355:SF11">
    <property type="entry name" value="GLUCOSAMINE 6-PHOSPHATE N-ACETYLTRANSFERASE"/>
    <property type="match status" value="1"/>
</dbReference>
<dbReference type="PROSITE" id="PS51186">
    <property type="entry name" value="GNAT"/>
    <property type="match status" value="1"/>
</dbReference>
<dbReference type="GO" id="GO:0006048">
    <property type="term" value="P:UDP-N-acetylglucosamine biosynthetic process"/>
    <property type="evidence" value="ECO:0007669"/>
    <property type="project" value="UniProtKB-UniRule"/>
</dbReference>